<dbReference type="PANTHER" id="PTHR13847:SF289">
    <property type="entry name" value="GLYCINE OXIDASE"/>
    <property type="match status" value="1"/>
</dbReference>
<dbReference type="Gene3D" id="3.50.50.60">
    <property type="entry name" value="FAD/NAD(P)-binding domain"/>
    <property type="match status" value="1"/>
</dbReference>
<protein>
    <submittedName>
        <fullName evidence="3">D-amino-acid oxidase</fullName>
    </submittedName>
</protein>
<dbReference type="InterPro" id="IPR036188">
    <property type="entry name" value="FAD/NAD-bd_sf"/>
</dbReference>
<evidence type="ECO:0000256" key="1">
    <source>
        <dbReference type="ARBA" id="ARBA00023002"/>
    </source>
</evidence>
<dbReference type="AlphaFoldDB" id="A0A323VB68"/>
<dbReference type="OrthoDB" id="4775411at2"/>
<dbReference type="InterPro" id="IPR006076">
    <property type="entry name" value="FAD-dep_OxRdtase"/>
</dbReference>
<dbReference type="Gene3D" id="3.30.9.10">
    <property type="entry name" value="D-Amino Acid Oxidase, subunit A, domain 2"/>
    <property type="match status" value="1"/>
</dbReference>
<reference evidence="3 4" key="1">
    <citation type="submission" date="2018-06" db="EMBL/GenBank/DDBJ databases">
        <title>Draft genome sequence of Modestobacter versicolor CP153-2.</title>
        <authorList>
            <person name="Gundlapally S.R."/>
        </authorList>
    </citation>
    <scope>NUCLEOTIDE SEQUENCE [LARGE SCALE GENOMIC DNA]</scope>
    <source>
        <strain evidence="3 4">CP153-2</strain>
    </source>
</reference>
<evidence type="ECO:0000313" key="4">
    <source>
        <dbReference type="Proteomes" id="UP000247602"/>
    </source>
</evidence>
<name>A0A323VB68_9ACTN</name>
<dbReference type="Proteomes" id="UP000247602">
    <property type="component" value="Unassembled WGS sequence"/>
</dbReference>
<feature type="domain" description="FAD dependent oxidoreductase" evidence="2">
    <location>
        <begin position="19"/>
        <end position="356"/>
    </location>
</feature>
<sequence length="376" mass="38017">MEPGPGLLAGRTGGRVAQRVAVVGGGVLGASTAARLAAGGAEVTLLTESTLASGASGRSLSWLNSAGPYREEYRRLRLLGLERYRALPDGGAHVRFDGGLHWGDGARDAFTRQQQVGYPAEWLSPEDVAGRVPGVDPAAVAAEGAVLNPDEGWVDLPSLVGQLVGDLTTAGGEVRTGAGRCEPVVRGGRVVGVRGGDGAVHAGDAVVLATGAAVPAALAELGVPVPDATSLALLVRTAPVDTPLHAVLNTPRVALRPAPGGGLVLDAAWSEEEVVARDDGTFEVRDATVAGLLREASHVLAGRPLLTAASWGAGRKPIPGDGQPVVGAVPGVDGLHVAFTHSGATLGLVVGELLAEEVLTGEPSSLLATFRVDRFG</sequence>
<keyword evidence="1" id="KW-0560">Oxidoreductase</keyword>
<dbReference type="SUPFAM" id="SSF51905">
    <property type="entry name" value="FAD/NAD(P)-binding domain"/>
    <property type="match status" value="1"/>
</dbReference>
<accession>A0A323VB68</accession>
<dbReference type="GO" id="GO:0016491">
    <property type="term" value="F:oxidoreductase activity"/>
    <property type="evidence" value="ECO:0007669"/>
    <property type="project" value="UniProtKB-KW"/>
</dbReference>
<dbReference type="Pfam" id="PF01266">
    <property type="entry name" value="DAO"/>
    <property type="match status" value="1"/>
</dbReference>
<dbReference type="PANTHER" id="PTHR13847">
    <property type="entry name" value="SARCOSINE DEHYDROGENASE-RELATED"/>
    <property type="match status" value="1"/>
</dbReference>
<keyword evidence="4" id="KW-1185">Reference proteome</keyword>
<gene>
    <name evidence="3" type="ORF">DMO24_07760</name>
</gene>
<comment type="caution">
    <text evidence="3">The sequence shown here is derived from an EMBL/GenBank/DDBJ whole genome shotgun (WGS) entry which is preliminary data.</text>
</comment>
<proteinExistence type="predicted"/>
<dbReference type="EMBL" id="QKNV01000058">
    <property type="protein sequence ID" value="PZA21929.1"/>
    <property type="molecule type" value="Genomic_DNA"/>
</dbReference>
<dbReference type="GO" id="GO:0005737">
    <property type="term" value="C:cytoplasm"/>
    <property type="evidence" value="ECO:0007669"/>
    <property type="project" value="TreeGrafter"/>
</dbReference>
<evidence type="ECO:0000259" key="2">
    <source>
        <dbReference type="Pfam" id="PF01266"/>
    </source>
</evidence>
<evidence type="ECO:0000313" key="3">
    <source>
        <dbReference type="EMBL" id="PZA21929.1"/>
    </source>
</evidence>
<organism evidence="3 4">
    <name type="scientific">Modestobacter versicolor</name>
    <dbReference type="NCBI Taxonomy" id="429133"/>
    <lineage>
        <taxon>Bacteria</taxon>
        <taxon>Bacillati</taxon>
        <taxon>Actinomycetota</taxon>
        <taxon>Actinomycetes</taxon>
        <taxon>Geodermatophilales</taxon>
        <taxon>Geodermatophilaceae</taxon>
        <taxon>Modestobacter</taxon>
    </lineage>
</organism>